<dbReference type="EMBL" id="CP000774">
    <property type="protein sequence ID" value="ABS63972.1"/>
    <property type="molecule type" value="Genomic_DNA"/>
</dbReference>
<evidence type="ECO:0000259" key="2">
    <source>
        <dbReference type="Pfam" id="PF25876"/>
    </source>
</evidence>
<feature type="coiled-coil region" evidence="1">
    <location>
        <begin position="172"/>
        <end position="206"/>
    </location>
</feature>
<sequence length="344" mass="37250">MRHRMKEQLLGVSVTAGLLIILSFGWLYAGRFEEETDNAYLRADITSIAPKVSGYVVGVDVADNETVEAGDILFRIDDKDYRTRLARAEADVASAHASLLNMEAERDLQESTIAQSEAQLDAARASQKFFAREFERYRSLVRTNVVSRAQLEQREAASTQADAAVGAARAAVEVQRKKLNVLAAQREAAEAALSQAEASRALAQIDLDNTIVKAPVSGVVGNRQVRVGRLVTAGMPLLDLVPIPHIWVVANFKESQLEHVRVGQPVRVTVDAYPHAEVRGVVDSLSPGSGAAFSLIPPDSATGNFVRVVQRVPVNIRLTSVVPQLRLVPGLSARVTIDTAGVEE</sequence>
<evidence type="ECO:0000313" key="5">
    <source>
        <dbReference type="EMBL" id="ABS63972.1"/>
    </source>
</evidence>
<dbReference type="PANTHER" id="PTHR30386:SF24">
    <property type="entry name" value="MULTIDRUG RESISTANCE EFFLUX PUMP"/>
    <property type="match status" value="1"/>
</dbReference>
<dbReference type="Pfam" id="PF25876">
    <property type="entry name" value="HH_MFP_RND"/>
    <property type="match status" value="1"/>
</dbReference>
<dbReference type="GO" id="GO:0055085">
    <property type="term" value="P:transmembrane transport"/>
    <property type="evidence" value="ECO:0007669"/>
    <property type="project" value="InterPro"/>
</dbReference>
<dbReference type="Proteomes" id="UP000006377">
    <property type="component" value="Chromosome"/>
</dbReference>
<dbReference type="Pfam" id="PF25917">
    <property type="entry name" value="BSH_RND"/>
    <property type="match status" value="1"/>
</dbReference>
<gene>
    <name evidence="5" type="ordered locus">Plav_2360</name>
</gene>
<dbReference type="OrthoDB" id="9811754at2"/>
<dbReference type="STRING" id="402881.Plav_2360"/>
<feature type="domain" description="Multidrug resistance protein MdtA-like barrel-sandwich hybrid" evidence="3">
    <location>
        <begin position="46"/>
        <end position="236"/>
    </location>
</feature>
<dbReference type="Pfam" id="PF25954">
    <property type="entry name" value="Beta-barrel_RND_2"/>
    <property type="match status" value="1"/>
</dbReference>
<dbReference type="InterPro" id="IPR050739">
    <property type="entry name" value="MFP"/>
</dbReference>
<feature type="domain" description="CusB-like beta-barrel" evidence="4">
    <location>
        <begin position="246"/>
        <end position="288"/>
    </location>
</feature>
<accession>A7HVN9</accession>
<evidence type="ECO:0000313" key="6">
    <source>
        <dbReference type="Proteomes" id="UP000006377"/>
    </source>
</evidence>
<dbReference type="PANTHER" id="PTHR30386">
    <property type="entry name" value="MEMBRANE FUSION SUBUNIT OF EMRAB-TOLC MULTIDRUG EFFLUX PUMP"/>
    <property type="match status" value="1"/>
</dbReference>
<evidence type="ECO:0000259" key="4">
    <source>
        <dbReference type="Pfam" id="PF25954"/>
    </source>
</evidence>
<evidence type="ECO:0000256" key="1">
    <source>
        <dbReference type="SAM" id="Coils"/>
    </source>
</evidence>
<protein>
    <submittedName>
        <fullName evidence="5">Secretion protein HlyD family protein</fullName>
    </submittedName>
</protein>
<name>A7HVN9_PARL1</name>
<feature type="domain" description="Multidrug resistance protein MdtA-like alpha-helical hairpin" evidence="2">
    <location>
        <begin position="113"/>
        <end position="174"/>
    </location>
</feature>
<reference evidence="5 6" key="1">
    <citation type="journal article" date="2011" name="Stand. Genomic Sci.">
        <title>Complete genome sequence of Parvibaculum lavamentivorans type strain (DS-1(T)).</title>
        <authorList>
            <person name="Schleheck D."/>
            <person name="Weiss M."/>
            <person name="Pitluck S."/>
            <person name="Bruce D."/>
            <person name="Land M.L."/>
            <person name="Han S."/>
            <person name="Saunders E."/>
            <person name="Tapia R."/>
            <person name="Detter C."/>
            <person name="Brettin T."/>
            <person name="Han J."/>
            <person name="Woyke T."/>
            <person name="Goodwin L."/>
            <person name="Pennacchio L."/>
            <person name="Nolan M."/>
            <person name="Cook A.M."/>
            <person name="Kjelleberg S."/>
            <person name="Thomas T."/>
        </authorList>
    </citation>
    <scope>NUCLEOTIDE SEQUENCE [LARGE SCALE GENOMIC DNA]</scope>
    <source>
        <strain evidence="6">DS-1 / DSM 13023 / NCIMB 13966</strain>
    </source>
</reference>
<keyword evidence="6" id="KW-1185">Reference proteome</keyword>
<dbReference type="HOGENOM" id="CLU_018816_15_1_5"/>
<proteinExistence type="predicted"/>
<organism evidence="5 6">
    <name type="scientific">Parvibaculum lavamentivorans (strain DS-1 / DSM 13023 / NCIMB 13966)</name>
    <dbReference type="NCBI Taxonomy" id="402881"/>
    <lineage>
        <taxon>Bacteria</taxon>
        <taxon>Pseudomonadati</taxon>
        <taxon>Pseudomonadota</taxon>
        <taxon>Alphaproteobacteria</taxon>
        <taxon>Hyphomicrobiales</taxon>
        <taxon>Parvibaculaceae</taxon>
        <taxon>Parvibaculum</taxon>
    </lineage>
</organism>
<dbReference type="Gene3D" id="2.40.30.170">
    <property type="match status" value="1"/>
</dbReference>
<dbReference type="SUPFAM" id="SSF111369">
    <property type="entry name" value="HlyD-like secretion proteins"/>
    <property type="match status" value="3"/>
</dbReference>
<dbReference type="InterPro" id="IPR058792">
    <property type="entry name" value="Beta-barrel_RND_2"/>
</dbReference>
<dbReference type="Gene3D" id="2.40.50.100">
    <property type="match status" value="1"/>
</dbReference>
<dbReference type="InterPro" id="IPR058624">
    <property type="entry name" value="MdtA-like_HH"/>
</dbReference>
<feature type="coiled-coil region" evidence="1">
    <location>
        <begin position="85"/>
        <end position="119"/>
    </location>
</feature>
<dbReference type="InterPro" id="IPR058625">
    <property type="entry name" value="MdtA-like_BSH"/>
</dbReference>
<evidence type="ECO:0000259" key="3">
    <source>
        <dbReference type="Pfam" id="PF25917"/>
    </source>
</evidence>
<dbReference type="eggNOG" id="COG1566">
    <property type="taxonomic scope" value="Bacteria"/>
</dbReference>
<dbReference type="KEGG" id="pla:Plav_2360"/>
<dbReference type="AlphaFoldDB" id="A7HVN9"/>
<keyword evidence="1" id="KW-0175">Coiled coil</keyword>